<keyword evidence="8" id="KW-1133">Transmembrane helix</keyword>
<keyword evidence="8" id="KW-0472">Membrane</keyword>
<evidence type="ECO:0000256" key="3">
    <source>
        <dbReference type="ARBA" id="ARBA00022670"/>
    </source>
</evidence>
<evidence type="ECO:0000313" key="10">
    <source>
        <dbReference type="Proteomes" id="UP001515500"/>
    </source>
</evidence>
<dbReference type="InterPro" id="IPR036959">
    <property type="entry name" value="Peptidase_C12_UCH_sf"/>
</dbReference>
<feature type="domain" description="UCH catalytic" evidence="9">
    <location>
        <begin position="44"/>
        <end position="110"/>
    </location>
</feature>
<keyword evidence="10" id="KW-1185">Reference proteome</keyword>
<sequence>MPEINLTSLIHLPQLQSFKTTLLPSFLLTHIIALLCYLSVANHGFILLRPLSPATFDVTNHFVWGLGVPEDEVEFNDVYSLNDELLDMVPKPVLAVLFLFPYNDKMIWKT</sequence>
<keyword evidence="3" id="KW-0645">Protease</keyword>
<proteinExistence type="inferred from homology"/>
<protein>
    <recommendedName>
        <fullName evidence="2">ubiquitinyl hydrolase 1</fullName>
        <ecNumber evidence="2">3.4.19.12</ecNumber>
    </recommendedName>
</protein>
<evidence type="ECO:0000259" key="9">
    <source>
        <dbReference type="PROSITE" id="PS52048"/>
    </source>
</evidence>
<evidence type="ECO:0000256" key="1">
    <source>
        <dbReference type="ARBA" id="ARBA00000707"/>
    </source>
</evidence>
<dbReference type="InterPro" id="IPR038765">
    <property type="entry name" value="Papain-like_cys_pep_sf"/>
</dbReference>
<evidence type="ECO:0000313" key="11">
    <source>
        <dbReference type="RefSeq" id="XP_039127577.1"/>
    </source>
</evidence>
<dbReference type="GO" id="GO:0004843">
    <property type="term" value="F:cysteine-type deubiquitinase activity"/>
    <property type="evidence" value="ECO:0007669"/>
    <property type="project" value="UniProtKB-EC"/>
</dbReference>
<name>A0AB40BJK4_DIOCR</name>
<evidence type="ECO:0000256" key="7">
    <source>
        <dbReference type="PROSITE-ProRule" id="PRU01393"/>
    </source>
</evidence>
<dbReference type="GeneID" id="120263679"/>
<dbReference type="Gene3D" id="3.40.532.10">
    <property type="entry name" value="Peptidase C12, ubiquitin carboxyl-terminal hydrolase"/>
    <property type="match status" value="1"/>
</dbReference>
<comment type="similarity">
    <text evidence="7">Belongs to the peptidase C12 family.</text>
</comment>
<keyword evidence="6" id="KW-0788">Thiol protease</keyword>
<accession>A0AB40BJK4</accession>
<feature type="transmembrane region" description="Helical" evidence="8">
    <location>
        <begin position="20"/>
        <end position="40"/>
    </location>
</feature>
<dbReference type="InterPro" id="IPR001578">
    <property type="entry name" value="Peptidase_C12_UCH"/>
</dbReference>
<dbReference type="SUPFAM" id="SSF54001">
    <property type="entry name" value="Cysteine proteinases"/>
    <property type="match status" value="1"/>
</dbReference>
<comment type="caution">
    <text evidence="7">Lacks conserved residue(s) required for the propagation of feature annotation.</text>
</comment>
<comment type="catalytic activity">
    <reaction evidence="1">
        <text>Thiol-dependent hydrolysis of ester, thioester, amide, peptide and isopeptide bonds formed by the C-terminal Gly of ubiquitin (a 76-residue protein attached to proteins as an intracellular targeting signal).</text>
        <dbReference type="EC" id="3.4.19.12"/>
    </reaction>
</comment>
<evidence type="ECO:0000256" key="5">
    <source>
        <dbReference type="ARBA" id="ARBA00022801"/>
    </source>
</evidence>
<dbReference type="RefSeq" id="XP_039127577.1">
    <property type="nucleotide sequence ID" value="XM_039271643.1"/>
</dbReference>
<dbReference type="Proteomes" id="UP001515500">
    <property type="component" value="Chromosome 6"/>
</dbReference>
<dbReference type="AlphaFoldDB" id="A0AB40BJK4"/>
<keyword evidence="5" id="KW-0378">Hydrolase</keyword>
<dbReference type="GO" id="GO:0006511">
    <property type="term" value="P:ubiquitin-dependent protein catabolic process"/>
    <property type="evidence" value="ECO:0007669"/>
    <property type="project" value="InterPro"/>
</dbReference>
<dbReference type="PROSITE" id="PS52048">
    <property type="entry name" value="UCH_DOMAIN"/>
    <property type="match status" value="1"/>
</dbReference>
<keyword evidence="8" id="KW-0812">Transmembrane</keyword>
<evidence type="ECO:0000256" key="6">
    <source>
        <dbReference type="ARBA" id="ARBA00022807"/>
    </source>
</evidence>
<evidence type="ECO:0000256" key="8">
    <source>
        <dbReference type="SAM" id="Phobius"/>
    </source>
</evidence>
<evidence type="ECO:0000256" key="4">
    <source>
        <dbReference type="ARBA" id="ARBA00022786"/>
    </source>
</evidence>
<organism evidence="10 11">
    <name type="scientific">Dioscorea cayennensis subsp. rotundata</name>
    <name type="common">White Guinea yam</name>
    <name type="synonym">Dioscorea rotundata</name>
    <dbReference type="NCBI Taxonomy" id="55577"/>
    <lineage>
        <taxon>Eukaryota</taxon>
        <taxon>Viridiplantae</taxon>
        <taxon>Streptophyta</taxon>
        <taxon>Embryophyta</taxon>
        <taxon>Tracheophyta</taxon>
        <taxon>Spermatophyta</taxon>
        <taxon>Magnoliopsida</taxon>
        <taxon>Liliopsida</taxon>
        <taxon>Dioscoreales</taxon>
        <taxon>Dioscoreaceae</taxon>
        <taxon>Dioscorea</taxon>
    </lineage>
</organism>
<gene>
    <name evidence="11" type="primary">LOC120263679</name>
</gene>
<evidence type="ECO:0000256" key="2">
    <source>
        <dbReference type="ARBA" id="ARBA00012759"/>
    </source>
</evidence>
<dbReference type="EC" id="3.4.19.12" evidence="2"/>
<dbReference type="Pfam" id="PF01088">
    <property type="entry name" value="Peptidase_C12"/>
    <property type="match status" value="1"/>
</dbReference>
<reference evidence="11" key="1">
    <citation type="submission" date="2025-08" db="UniProtKB">
        <authorList>
            <consortium name="RefSeq"/>
        </authorList>
    </citation>
    <scope>IDENTIFICATION</scope>
</reference>
<keyword evidence="4" id="KW-0833">Ubl conjugation pathway</keyword>